<dbReference type="STRING" id="1560201.NG42_02580"/>
<evidence type="ECO:0000313" key="5">
    <source>
        <dbReference type="Proteomes" id="UP000037088"/>
    </source>
</evidence>
<feature type="region of interest" description="Disordered" evidence="1">
    <location>
        <begin position="1418"/>
        <end position="1443"/>
    </location>
</feature>
<dbReference type="EMBL" id="JRXE01000003">
    <property type="protein sequence ID" value="KOC92110.1"/>
    <property type="molecule type" value="Genomic_DNA"/>
</dbReference>
<keyword evidence="5" id="KW-1185">Reference proteome</keyword>
<evidence type="ECO:0000256" key="1">
    <source>
        <dbReference type="SAM" id="MobiDB-lite"/>
    </source>
</evidence>
<dbReference type="EMBL" id="JRXF01000025">
    <property type="protein sequence ID" value="KOC91429.1"/>
    <property type="molecule type" value="Genomic_DNA"/>
</dbReference>
<accession>A0A0L7T7U1</accession>
<feature type="region of interest" description="Disordered" evidence="1">
    <location>
        <begin position="1151"/>
        <end position="1211"/>
    </location>
</feature>
<dbReference type="PATRIC" id="fig|1560201.3.peg.555"/>
<comment type="caution">
    <text evidence="2">The sequence shown here is derived from an EMBL/GenBank/DDBJ whole genome shotgun (WGS) entry which is preliminary data.</text>
</comment>
<evidence type="ECO:0000313" key="2">
    <source>
        <dbReference type="EMBL" id="KOC91429.1"/>
    </source>
</evidence>
<name>A0A0L7T7U1_9GAMM</name>
<reference evidence="4 5" key="1">
    <citation type="journal article" date="2015" name="Int. J. Syst. Evol. Microbiol.">
        <title>Erwinia iniecta sp. nov., isolated from Russian wheat aphids (Diuraphis noxia).</title>
        <authorList>
            <person name="Campillo T."/>
            <person name="Luna E."/>
            <person name="Portier P."/>
            <person name="Fischer-Le Saux M."/>
            <person name="Lapitan N."/>
            <person name="Tisserat N.A."/>
            <person name="Leach J.E."/>
        </authorList>
    </citation>
    <scope>NUCLEOTIDE SEQUENCE [LARGE SCALE GENOMIC DNA]</scope>
    <source>
        <strain evidence="3 5">B120</strain>
        <strain evidence="2 4">B149</strain>
    </source>
</reference>
<protein>
    <submittedName>
        <fullName evidence="2">Uncharacterized protein</fullName>
    </submittedName>
</protein>
<evidence type="ECO:0000313" key="3">
    <source>
        <dbReference type="EMBL" id="KOC92110.1"/>
    </source>
</evidence>
<feature type="region of interest" description="Disordered" evidence="1">
    <location>
        <begin position="1055"/>
        <end position="1083"/>
    </location>
</feature>
<organism evidence="2 4">
    <name type="scientific">Winslowiella iniecta</name>
    <dbReference type="NCBI Taxonomy" id="1560201"/>
    <lineage>
        <taxon>Bacteria</taxon>
        <taxon>Pseudomonadati</taxon>
        <taxon>Pseudomonadota</taxon>
        <taxon>Gammaproteobacteria</taxon>
        <taxon>Enterobacterales</taxon>
        <taxon>Erwiniaceae</taxon>
        <taxon>Winslowiella</taxon>
    </lineage>
</organism>
<evidence type="ECO:0000313" key="4">
    <source>
        <dbReference type="Proteomes" id="UP000036851"/>
    </source>
</evidence>
<gene>
    <name evidence="3" type="ORF">NG42_02580</name>
    <name evidence="2" type="ORF">NG43_15445</name>
</gene>
<dbReference type="Proteomes" id="UP000036851">
    <property type="component" value="Unassembled WGS sequence"/>
</dbReference>
<proteinExistence type="predicted"/>
<dbReference type="Proteomes" id="UP000037088">
    <property type="component" value="Unassembled WGS sequence"/>
</dbReference>
<sequence length="1443" mass="163327">MNNYLHTLSASQRDNIIQDINHPGLWSTAAMEMVPFIALNLPDWQNFSLRIEDENNHEILFLPAASGVADNLVVLQQQQSPSHQRFFRPLIADYFEEITSPVYGDQLLIALCAARYHSMPHQIGSMEVLRFRQQLSALLADDEPCQYYINQHFRHWMPGPVVTDFPYQGNNDPFEQNLPQMGFTVRARGEDTHRQMPQLREALRLFDDCLWHMLVNISHDSARLKKLLARQLNLGLAQVSEEMIQETRAHLVEYQQMTARYTEEYGNQFILSSANDSCRGVLAEAFPDDPHKRIILTSGITNSPFIQILRAIPHEISHMMDGDNRAEDLFYVLHYGIANNSTTTETLLSDILEENSLAYTPLGFRDLILSNIFDSIQSGSARPPHLTLAQHSRVFERAKEAILDDGQWQDFLQEMQESYQASESWLNNLRSSVTDHQLWECIAEIAGLEYHTPAQFLSELVADRRKLLKVVLRNADSLVLLVVEYQAEYIREYLRNNHRQLDPQQRLDSTEILSDMSSTEEAYYDALIHPETLTPFQFFHALEDFALASATSSLQISADTPCNMMAGRFIRTAGRMISRAMGALFHRGAVIPQLSHTLYLASLKRLLDCHHLTPQQVLNIISPDDDSSSYALSDAIADNFWRDGKLLAWQQLIRDCFSQLPPHLHASYRAGFTSSERGRGFYRQIESQLAVIENDPARYPEVINTLAAMVQDGLIPASYEVAISINRLRTANLPPGRRLINLDTLLKYTDENRVHIYNDYLLQLNEADMLAGIANFYGWYVVSENSEGDPGIFIDPQGNDISADPPRLTHDETVLVLGQNTLSLYQQTAQGPELIIEQTESVDNNLALLKAMEQLSGSGGLVDDNALIRGFLTRMKLRPAVAPDDHHALQPAPQGMTQLVDVEKINSNARAINDILHYYFYQMAPEDIPTLEPRQSTPLKKMKENINEITVSERGENNQQDVSSISAYIEAIENNLRNMQLWRGVDSRLNYFHQLPRQFHSIRQHILNLRAAIPAGKKTKNRRDSMQKIKQLEKNTLAGMSLTLKTKGEIHSLISQCSDGRPPRSQLRLAKKPQSGQRSDAAGGTLSHMFASALEIISGPAFSEQHFRQCEDRDVEQKQQWLQNRAQRDDIQLQLRERVRMDTQLMIKQLVNAGQPNGEKKPPKRLTVPYGRGPGSNARGAGNQTSTDQDNAKSENAVPQGSAPVSEAASAALNPQSGLAAESSQPVKQRVFVSPDAAAQSVAAASAVILNTQSSGTTTLMLAPGTVVQQADSGRNIWHHARSQPRSFAANSGDANIMTFTQIIRRNNRPQQPQSERFRTLRLSTRRPPVIPCYTTRREPTLRMRRRNDAPAANEPLRQDILSHRRMVVSAQRNQLFTATGERTSQRQQLDRYLQNRRTLVDLLQPQAETSRRFNRRVMQNESLHSGYYQRSEAQKSNTKDDG</sequence>